<evidence type="ECO:0000259" key="2">
    <source>
        <dbReference type="PROSITE" id="PS50172"/>
    </source>
</evidence>
<dbReference type="Proteomes" id="UP001212841">
    <property type="component" value="Unassembled WGS sequence"/>
</dbReference>
<protein>
    <submittedName>
        <fullName evidence="4">Uncharacterized protein</fullName>
    </submittedName>
</protein>
<reference evidence="4" key="1">
    <citation type="submission" date="2020-05" db="EMBL/GenBank/DDBJ databases">
        <title>Phylogenomic resolution of chytrid fungi.</title>
        <authorList>
            <person name="Stajich J.E."/>
            <person name="Amses K."/>
            <person name="Simmons R."/>
            <person name="Seto K."/>
            <person name="Myers J."/>
            <person name="Bonds A."/>
            <person name="Quandt C.A."/>
            <person name="Barry K."/>
            <person name="Liu P."/>
            <person name="Grigoriev I."/>
            <person name="Longcore J.E."/>
            <person name="James T.Y."/>
        </authorList>
    </citation>
    <scope>NUCLEOTIDE SEQUENCE</scope>
    <source>
        <strain evidence="4">JEL0318</strain>
    </source>
</reference>
<name>A0AAD5SJ58_9FUNG</name>
<sequence length="245" mass="26374">MTEKVYLEETTKFWEGTLDGKGYKARYGKLGANGQTTVKDFDSVEAAKKAFDKIVAEKLKKGYSKAGGGSSGKEVAKGGSKAKAAPKATAKAKAVPKGKAKGKKAASEDEEDEEEEEEEGEDEEDDEEEEEEEEEKPSKKRKAPAKAPPAKKAKSEPAKSKSKKSNVLDGKVICQSGTMSISRKEMDKLIADNGGEIASSLTKKVTHLLLGSIPSQATAKMQKAEEQGVEIIDEETLRNMIDGDE</sequence>
<feature type="domain" description="WGR" evidence="3">
    <location>
        <begin position="1"/>
        <end position="81"/>
    </location>
</feature>
<dbReference type="InterPro" id="IPR049809">
    <property type="entry name" value="YehF/YfeS-like_WGR"/>
</dbReference>
<feature type="compositionally biased region" description="Low complexity" evidence="1">
    <location>
        <begin position="77"/>
        <end position="93"/>
    </location>
</feature>
<feature type="region of interest" description="Disordered" evidence="1">
    <location>
        <begin position="60"/>
        <end position="171"/>
    </location>
</feature>
<keyword evidence="5" id="KW-1185">Reference proteome</keyword>
<comment type="caution">
    <text evidence="4">The sequence shown here is derived from an EMBL/GenBank/DDBJ whole genome shotgun (WGS) entry which is preliminary data.</text>
</comment>
<proteinExistence type="predicted"/>
<feature type="domain" description="BRCT" evidence="2">
    <location>
        <begin position="163"/>
        <end position="245"/>
    </location>
</feature>
<dbReference type="InterPro" id="IPR036420">
    <property type="entry name" value="BRCT_dom_sf"/>
</dbReference>
<dbReference type="SUPFAM" id="SSF52113">
    <property type="entry name" value="BRCT domain"/>
    <property type="match status" value="1"/>
</dbReference>
<dbReference type="PROSITE" id="PS50172">
    <property type="entry name" value="BRCT"/>
    <property type="match status" value="1"/>
</dbReference>
<dbReference type="InterPro" id="IPR036930">
    <property type="entry name" value="WGR_dom_sf"/>
</dbReference>
<gene>
    <name evidence="4" type="ORF">HK097_007799</name>
</gene>
<feature type="compositionally biased region" description="Basic residues" evidence="1">
    <location>
        <begin position="138"/>
        <end position="152"/>
    </location>
</feature>
<dbReference type="SMART" id="SM00292">
    <property type="entry name" value="BRCT"/>
    <property type="match status" value="1"/>
</dbReference>
<dbReference type="Gene3D" id="3.40.50.10190">
    <property type="entry name" value="BRCT domain"/>
    <property type="match status" value="1"/>
</dbReference>
<evidence type="ECO:0000256" key="1">
    <source>
        <dbReference type="SAM" id="MobiDB-lite"/>
    </source>
</evidence>
<dbReference type="AlphaFoldDB" id="A0AAD5SJ58"/>
<evidence type="ECO:0000313" key="5">
    <source>
        <dbReference type="Proteomes" id="UP001212841"/>
    </source>
</evidence>
<dbReference type="EMBL" id="JADGJD010000042">
    <property type="protein sequence ID" value="KAJ3056193.1"/>
    <property type="molecule type" value="Genomic_DNA"/>
</dbReference>
<evidence type="ECO:0000313" key="4">
    <source>
        <dbReference type="EMBL" id="KAJ3056193.1"/>
    </source>
</evidence>
<dbReference type="SUPFAM" id="SSF142921">
    <property type="entry name" value="WGR domain-like"/>
    <property type="match status" value="1"/>
</dbReference>
<dbReference type="Pfam" id="PF00533">
    <property type="entry name" value="BRCT"/>
    <property type="match status" value="1"/>
</dbReference>
<dbReference type="InterPro" id="IPR008893">
    <property type="entry name" value="WGR_domain"/>
</dbReference>
<evidence type="ECO:0000259" key="3">
    <source>
        <dbReference type="PROSITE" id="PS51977"/>
    </source>
</evidence>
<dbReference type="Pfam" id="PF05406">
    <property type="entry name" value="WGR"/>
    <property type="match status" value="1"/>
</dbReference>
<dbReference type="CDD" id="cd07996">
    <property type="entry name" value="WGR_MMR_like"/>
    <property type="match status" value="1"/>
</dbReference>
<accession>A0AAD5SJ58</accession>
<feature type="compositionally biased region" description="Basic residues" evidence="1">
    <location>
        <begin position="94"/>
        <end position="104"/>
    </location>
</feature>
<dbReference type="SMART" id="SM00773">
    <property type="entry name" value="WGR"/>
    <property type="match status" value="1"/>
</dbReference>
<dbReference type="InterPro" id="IPR001357">
    <property type="entry name" value="BRCT_dom"/>
</dbReference>
<organism evidence="4 5">
    <name type="scientific">Rhizophlyctis rosea</name>
    <dbReference type="NCBI Taxonomy" id="64517"/>
    <lineage>
        <taxon>Eukaryota</taxon>
        <taxon>Fungi</taxon>
        <taxon>Fungi incertae sedis</taxon>
        <taxon>Chytridiomycota</taxon>
        <taxon>Chytridiomycota incertae sedis</taxon>
        <taxon>Chytridiomycetes</taxon>
        <taxon>Rhizophlyctidales</taxon>
        <taxon>Rhizophlyctidaceae</taxon>
        <taxon>Rhizophlyctis</taxon>
    </lineage>
</organism>
<dbReference type="PROSITE" id="PS51977">
    <property type="entry name" value="WGR"/>
    <property type="match status" value="1"/>
</dbReference>
<feature type="compositionally biased region" description="Acidic residues" evidence="1">
    <location>
        <begin position="108"/>
        <end position="135"/>
    </location>
</feature>
<dbReference type="CDD" id="cd17748">
    <property type="entry name" value="BRCT_DNA_ligase_like"/>
    <property type="match status" value="1"/>
</dbReference>
<dbReference type="Gene3D" id="2.20.140.10">
    <property type="entry name" value="WGR domain"/>
    <property type="match status" value="1"/>
</dbReference>